<feature type="compositionally biased region" description="Acidic residues" evidence="1">
    <location>
        <begin position="209"/>
        <end position="222"/>
    </location>
</feature>
<feature type="compositionally biased region" description="Basic and acidic residues" evidence="1">
    <location>
        <begin position="177"/>
        <end position="191"/>
    </location>
</feature>
<evidence type="ECO:0000256" key="1">
    <source>
        <dbReference type="SAM" id="MobiDB-lite"/>
    </source>
</evidence>
<organism evidence="2 3">
    <name type="scientific">Henriciella barbarensis</name>
    <dbReference type="NCBI Taxonomy" id="86342"/>
    <lineage>
        <taxon>Bacteria</taxon>
        <taxon>Pseudomonadati</taxon>
        <taxon>Pseudomonadota</taxon>
        <taxon>Alphaproteobacteria</taxon>
        <taxon>Hyphomonadales</taxon>
        <taxon>Hyphomonadaceae</taxon>
        <taxon>Henriciella</taxon>
    </lineage>
</organism>
<dbReference type="AlphaFoldDB" id="A0A399R3M2"/>
<evidence type="ECO:0000313" key="3">
    <source>
        <dbReference type="Proteomes" id="UP000265431"/>
    </source>
</evidence>
<comment type="caution">
    <text evidence="2">The sequence shown here is derived from an EMBL/GenBank/DDBJ whole genome shotgun (WGS) entry which is preliminary data.</text>
</comment>
<feature type="region of interest" description="Disordered" evidence="1">
    <location>
        <begin position="247"/>
        <end position="390"/>
    </location>
</feature>
<gene>
    <name evidence="2" type="ORF">D1224_01860</name>
</gene>
<evidence type="ECO:0000313" key="2">
    <source>
        <dbReference type="EMBL" id="RIJ25888.1"/>
    </source>
</evidence>
<dbReference type="Proteomes" id="UP000265431">
    <property type="component" value="Unassembled WGS sequence"/>
</dbReference>
<feature type="compositionally biased region" description="Acidic residues" evidence="1">
    <location>
        <begin position="132"/>
        <end position="143"/>
    </location>
</feature>
<name>A0A399R3M2_9PROT</name>
<reference evidence="2 3" key="1">
    <citation type="submission" date="2018-08" db="EMBL/GenBank/DDBJ databases">
        <title>Henriciella mobilis sp. nov., isolated from seawater.</title>
        <authorList>
            <person name="Cheng H."/>
            <person name="Wu Y.-H."/>
            <person name="Xu X.-W."/>
            <person name="Guo L.-L."/>
        </authorList>
    </citation>
    <scope>NUCLEOTIDE SEQUENCE [LARGE SCALE GENOMIC DNA]</scope>
    <source>
        <strain evidence="2 3">CCUG66934</strain>
    </source>
</reference>
<dbReference type="EMBL" id="QWGB01000004">
    <property type="protein sequence ID" value="RIJ25888.1"/>
    <property type="molecule type" value="Genomic_DNA"/>
</dbReference>
<protein>
    <submittedName>
        <fullName evidence="2">Uncharacterized protein</fullName>
    </submittedName>
</protein>
<accession>A0A399R3M2</accession>
<feature type="compositionally biased region" description="Acidic residues" evidence="1">
    <location>
        <begin position="349"/>
        <end position="359"/>
    </location>
</feature>
<keyword evidence="3" id="KW-1185">Reference proteome</keyword>
<feature type="compositionally biased region" description="Basic and acidic residues" evidence="1">
    <location>
        <begin position="366"/>
        <end position="376"/>
    </location>
</feature>
<proteinExistence type="predicted"/>
<dbReference type="OrthoDB" id="7620567at2"/>
<feature type="compositionally biased region" description="Basic residues" evidence="1">
    <location>
        <begin position="377"/>
        <end position="390"/>
    </location>
</feature>
<feature type="region of interest" description="Disordered" evidence="1">
    <location>
        <begin position="109"/>
        <end position="226"/>
    </location>
</feature>
<sequence length="390" mass="41091">MLHPSTMKLIDRLAEMTALKQIDWAETEDGGVIYATEGYSVRLTDTPPQVMLATEKGKTLEEASEDLLKDTPHEEHGNYGELIVAVVKEASRIAKGTEAAIDALLAGLSGQSPNKRKSDTPAPAEELASNTEQEDEDEADLPVDESIPPRALLEDEPEERLHAGFDEDDVSGAVARLADEVNGRGKADLAKAEAGGKAQPAEETPSPDVWDETGPDEGESDLAAEAKSYVPFGLGGTQVAGADASIATGADAESADEIESELGAASTGMTIPGNNDDALSFGYDEDNDPGSAPLSYPLNLKGFRSRIDPAPSRAPDDAADDEANGPDPVSPADIDAVSPAAEDGAGGETDTELFDEGDEPAPQQKPSKDKGEDRKSGRPKRRKSRFNPWS</sequence>